<gene>
    <name evidence="2" type="ORF">PHMEG_00022618</name>
</gene>
<evidence type="ECO:0000313" key="3">
    <source>
        <dbReference type="Proteomes" id="UP000198211"/>
    </source>
</evidence>
<reference evidence="3" key="1">
    <citation type="submission" date="2017-03" db="EMBL/GenBank/DDBJ databases">
        <title>Phytopthora megakarya and P. palmivora, two closely related causual agents of cacao black pod achieved similar genome size and gene model numbers by different mechanisms.</title>
        <authorList>
            <person name="Ali S."/>
            <person name="Shao J."/>
            <person name="Larry D.J."/>
            <person name="Kronmiller B."/>
            <person name="Shen D."/>
            <person name="Strem M.D."/>
            <person name="Melnick R.L."/>
            <person name="Guiltinan M.J."/>
            <person name="Tyler B.M."/>
            <person name="Meinhardt L.W."/>
            <person name="Bailey B.A."/>
        </authorList>
    </citation>
    <scope>NUCLEOTIDE SEQUENCE [LARGE SCALE GENOMIC DNA]</scope>
    <source>
        <strain evidence="3">zdho120</strain>
    </source>
</reference>
<dbReference type="Gene3D" id="1.20.5.170">
    <property type="match status" value="1"/>
</dbReference>
<dbReference type="Proteomes" id="UP000198211">
    <property type="component" value="Unassembled WGS sequence"/>
</dbReference>
<evidence type="ECO:0000256" key="1">
    <source>
        <dbReference type="SAM" id="Coils"/>
    </source>
</evidence>
<accession>A0A225VLA3</accession>
<keyword evidence="1" id="KW-0175">Coiled coil</keyword>
<dbReference type="EMBL" id="NBNE01004494">
    <property type="protein sequence ID" value="OWZ05310.1"/>
    <property type="molecule type" value="Genomic_DNA"/>
</dbReference>
<proteinExistence type="predicted"/>
<name>A0A225VLA3_9STRA</name>
<keyword evidence="3" id="KW-1185">Reference proteome</keyword>
<dbReference type="AlphaFoldDB" id="A0A225VLA3"/>
<feature type="coiled-coil region" evidence="1">
    <location>
        <begin position="99"/>
        <end position="175"/>
    </location>
</feature>
<organism evidence="2 3">
    <name type="scientific">Phytophthora megakarya</name>
    <dbReference type="NCBI Taxonomy" id="4795"/>
    <lineage>
        <taxon>Eukaryota</taxon>
        <taxon>Sar</taxon>
        <taxon>Stramenopiles</taxon>
        <taxon>Oomycota</taxon>
        <taxon>Peronosporomycetes</taxon>
        <taxon>Peronosporales</taxon>
        <taxon>Peronosporaceae</taxon>
        <taxon>Phytophthora</taxon>
    </lineage>
</organism>
<protein>
    <submittedName>
        <fullName evidence="2">Uncharacterized protein</fullName>
    </submittedName>
</protein>
<sequence>MSVVIFEPASAKFVEHKYSIVLNQRNQAQADLRETFDELQDRRDASAELLDVRARLQTTFSDKIEELEHLHRQIDRLEPRLSTALAVATQTAPADVSRLAALHRECDQLRVDLRNARNAFRTQGAALHSAENTIRAHEVYLKELEGSEDHLQRHVSKLESRLGRAQARHQRACEERDRFSDAAAVAETATRRLTAELDEITAAHDTAVTASQPLGMSGAGLTLFLC</sequence>
<comment type="caution">
    <text evidence="2">The sequence shown here is derived from an EMBL/GenBank/DDBJ whole genome shotgun (WGS) entry which is preliminary data.</text>
</comment>
<evidence type="ECO:0000313" key="2">
    <source>
        <dbReference type="EMBL" id="OWZ05310.1"/>
    </source>
</evidence>